<organism evidence="3">
    <name type="scientific">Drosophila persimilis</name>
    <name type="common">Fruit fly</name>
    <dbReference type="NCBI Taxonomy" id="7234"/>
    <lineage>
        <taxon>Eukaryota</taxon>
        <taxon>Metazoa</taxon>
        <taxon>Ecdysozoa</taxon>
        <taxon>Arthropoda</taxon>
        <taxon>Hexapoda</taxon>
        <taxon>Insecta</taxon>
        <taxon>Pterygota</taxon>
        <taxon>Neoptera</taxon>
        <taxon>Endopterygota</taxon>
        <taxon>Diptera</taxon>
        <taxon>Brachycera</taxon>
        <taxon>Muscomorpha</taxon>
        <taxon>Ephydroidea</taxon>
        <taxon>Drosophilidae</taxon>
        <taxon>Drosophila</taxon>
        <taxon>Sophophora</taxon>
    </lineage>
</organism>
<keyword evidence="1" id="KW-0812">Transmembrane</keyword>
<name>B4GWV4_DROPE</name>
<gene>
    <name evidence="2" type="primary">Dper\GL21203</name>
    <name evidence="2" type="ORF">Dper_GL21203</name>
</gene>
<dbReference type="OMA" id="YPCKAPR"/>
<dbReference type="HOGENOM" id="CLU_2052024_0_0_1"/>
<evidence type="ECO:0000313" key="2">
    <source>
        <dbReference type="EMBL" id="EDW27281.1"/>
    </source>
</evidence>
<evidence type="ECO:0000256" key="1">
    <source>
        <dbReference type="SAM" id="Phobius"/>
    </source>
</evidence>
<accession>B4GWV4</accession>
<keyword evidence="1" id="KW-1133">Transmembrane helix</keyword>
<feature type="transmembrane region" description="Helical" evidence="1">
    <location>
        <begin position="16"/>
        <end position="35"/>
    </location>
</feature>
<keyword evidence="3" id="KW-1185">Reference proteome</keyword>
<dbReference type="eggNOG" id="KOG3831">
    <property type="taxonomic scope" value="Eukaryota"/>
</dbReference>
<sequence length="120" mass="13371">MPGSLLPFPISTNTKIVISLTAGMGVLGVLSHFMLRRRKYPCKAPRPVDIHELGVMGMHALGTAISCWEDAANVHFSSGRLAQRPEFYLEIQNLLEMAYSLQEQSRLLFCDEDSASDMDE</sequence>
<proteinExistence type="predicted"/>
<reference evidence="2 3" key="1">
    <citation type="journal article" date="2007" name="Nature">
        <title>Evolution of genes and genomes on the Drosophila phylogeny.</title>
        <authorList>
            <consortium name="Drosophila 12 Genomes Consortium"/>
            <person name="Clark A.G."/>
            <person name="Eisen M.B."/>
            <person name="Smith D.R."/>
            <person name="Bergman C.M."/>
            <person name="Oliver B."/>
            <person name="Markow T.A."/>
            <person name="Kaufman T.C."/>
            <person name="Kellis M."/>
            <person name="Gelbart W."/>
            <person name="Iyer V.N."/>
            <person name="Pollard D.A."/>
            <person name="Sackton T.B."/>
            <person name="Larracuente A.M."/>
            <person name="Singh N.D."/>
            <person name="Abad J.P."/>
            <person name="Abt D.N."/>
            <person name="Adryan B."/>
            <person name="Aguade M."/>
            <person name="Akashi H."/>
            <person name="Anderson W.W."/>
            <person name="Aquadro C.F."/>
            <person name="Ardell D.H."/>
            <person name="Arguello R."/>
            <person name="Artieri C.G."/>
            <person name="Barbash D.A."/>
            <person name="Barker D."/>
            <person name="Barsanti P."/>
            <person name="Batterham P."/>
            <person name="Batzoglou S."/>
            <person name="Begun D."/>
            <person name="Bhutkar A."/>
            <person name="Blanco E."/>
            <person name="Bosak S.A."/>
            <person name="Bradley R.K."/>
            <person name="Brand A.D."/>
            <person name="Brent M.R."/>
            <person name="Brooks A.N."/>
            <person name="Brown R.H."/>
            <person name="Butlin R.K."/>
            <person name="Caggese C."/>
            <person name="Calvi B.R."/>
            <person name="Bernardo de Carvalho A."/>
            <person name="Caspi A."/>
            <person name="Castrezana S."/>
            <person name="Celniker S.E."/>
            <person name="Chang J.L."/>
            <person name="Chapple C."/>
            <person name="Chatterji S."/>
            <person name="Chinwalla A."/>
            <person name="Civetta A."/>
            <person name="Clifton S.W."/>
            <person name="Comeron J.M."/>
            <person name="Costello J.C."/>
            <person name="Coyne J.A."/>
            <person name="Daub J."/>
            <person name="David R.G."/>
            <person name="Delcher A.L."/>
            <person name="Delehaunty K."/>
            <person name="Do C.B."/>
            <person name="Ebling H."/>
            <person name="Edwards K."/>
            <person name="Eickbush T."/>
            <person name="Evans J.D."/>
            <person name="Filipski A."/>
            <person name="Findeiss S."/>
            <person name="Freyhult E."/>
            <person name="Fulton L."/>
            <person name="Fulton R."/>
            <person name="Garcia A.C."/>
            <person name="Gardiner A."/>
            <person name="Garfield D.A."/>
            <person name="Garvin B.E."/>
            <person name="Gibson G."/>
            <person name="Gilbert D."/>
            <person name="Gnerre S."/>
            <person name="Godfrey J."/>
            <person name="Good R."/>
            <person name="Gotea V."/>
            <person name="Gravely B."/>
            <person name="Greenberg A.J."/>
            <person name="Griffiths-Jones S."/>
            <person name="Gross S."/>
            <person name="Guigo R."/>
            <person name="Gustafson E.A."/>
            <person name="Haerty W."/>
            <person name="Hahn M.W."/>
            <person name="Halligan D.L."/>
            <person name="Halpern A.L."/>
            <person name="Halter G.M."/>
            <person name="Han M.V."/>
            <person name="Heger A."/>
            <person name="Hillier L."/>
            <person name="Hinrichs A.S."/>
            <person name="Holmes I."/>
            <person name="Hoskins R.A."/>
            <person name="Hubisz M.J."/>
            <person name="Hultmark D."/>
            <person name="Huntley M.A."/>
            <person name="Jaffe D.B."/>
            <person name="Jagadeeshan S."/>
            <person name="Jeck W.R."/>
            <person name="Johnson J."/>
            <person name="Jones C.D."/>
            <person name="Jordan W.C."/>
            <person name="Karpen G.H."/>
            <person name="Kataoka E."/>
            <person name="Keightley P.D."/>
            <person name="Kheradpour P."/>
            <person name="Kirkness E.F."/>
            <person name="Koerich L.B."/>
            <person name="Kristiansen K."/>
            <person name="Kudrna D."/>
            <person name="Kulathinal R.J."/>
            <person name="Kumar S."/>
            <person name="Kwok R."/>
            <person name="Lander E."/>
            <person name="Langley C.H."/>
            <person name="Lapoint R."/>
            <person name="Lazzaro B.P."/>
            <person name="Lee S.J."/>
            <person name="Levesque L."/>
            <person name="Li R."/>
            <person name="Lin C.F."/>
            <person name="Lin M.F."/>
            <person name="Lindblad-Toh K."/>
            <person name="Llopart A."/>
            <person name="Long M."/>
            <person name="Low L."/>
            <person name="Lozovsky E."/>
            <person name="Lu J."/>
            <person name="Luo M."/>
            <person name="Machado C.A."/>
            <person name="Makalowski W."/>
            <person name="Marzo M."/>
            <person name="Matsuda M."/>
            <person name="Matzkin L."/>
            <person name="McAllister B."/>
            <person name="McBride C.S."/>
            <person name="McKernan B."/>
            <person name="McKernan K."/>
            <person name="Mendez-Lago M."/>
            <person name="Minx P."/>
            <person name="Mollenhauer M.U."/>
            <person name="Montooth K."/>
            <person name="Mount S.M."/>
            <person name="Mu X."/>
            <person name="Myers E."/>
            <person name="Negre B."/>
            <person name="Newfeld S."/>
            <person name="Nielsen R."/>
            <person name="Noor M.A."/>
            <person name="O'Grady P."/>
            <person name="Pachter L."/>
            <person name="Papaceit M."/>
            <person name="Parisi M.J."/>
            <person name="Parisi M."/>
            <person name="Parts L."/>
            <person name="Pedersen J.S."/>
            <person name="Pesole G."/>
            <person name="Phillippy A.M."/>
            <person name="Ponting C.P."/>
            <person name="Pop M."/>
            <person name="Porcelli D."/>
            <person name="Powell J.R."/>
            <person name="Prohaska S."/>
            <person name="Pruitt K."/>
            <person name="Puig M."/>
            <person name="Quesneville H."/>
            <person name="Ram K.R."/>
            <person name="Rand D."/>
            <person name="Rasmussen M.D."/>
            <person name="Reed L.K."/>
            <person name="Reenan R."/>
            <person name="Reily A."/>
            <person name="Remington K.A."/>
            <person name="Rieger T.T."/>
            <person name="Ritchie M.G."/>
            <person name="Robin C."/>
            <person name="Rogers Y.H."/>
            <person name="Rohde C."/>
            <person name="Rozas J."/>
            <person name="Rubenfield M.J."/>
            <person name="Ruiz A."/>
            <person name="Russo S."/>
            <person name="Salzberg S.L."/>
            <person name="Sanchez-Gracia A."/>
            <person name="Saranga D.J."/>
            <person name="Sato H."/>
            <person name="Schaeffer S.W."/>
            <person name="Schatz M.C."/>
            <person name="Schlenke T."/>
            <person name="Schwartz R."/>
            <person name="Segarra C."/>
            <person name="Singh R.S."/>
            <person name="Sirot L."/>
            <person name="Sirota M."/>
            <person name="Sisneros N.B."/>
            <person name="Smith C.D."/>
            <person name="Smith T.F."/>
            <person name="Spieth J."/>
            <person name="Stage D.E."/>
            <person name="Stark A."/>
            <person name="Stephan W."/>
            <person name="Strausberg R.L."/>
            <person name="Strempel S."/>
            <person name="Sturgill D."/>
            <person name="Sutton G."/>
            <person name="Sutton G.G."/>
            <person name="Tao W."/>
            <person name="Teichmann S."/>
            <person name="Tobari Y.N."/>
            <person name="Tomimura Y."/>
            <person name="Tsolas J.M."/>
            <person name="Valente V.L."/>
            <person name="Venter E."/>
            <person name="Venter J.C."/>
            <person name="Vicario S."/>
            <person name="Vieira F.G."/>
            <person name="Vilella A.J."/>
            <person name="Villasante A."/>
            <person name="Walenz B."/>
            <person name="Wang J."/>
            <person name="Wasserman M."/>
            <person name="Watts T."/>
            <person name="Wilson D."/>
            <person name="Wilson R.K."/>
            <person name="Wing R.A."/>
            <person name="Wolfner M.F."/>
            <person name="Wong A."/>
            <person name="Wong G.K."/>
            <person name="Wu C.I."/>
            <person name="Wu G."/>
            <person name="Yamamoto D."/>
            <person name="Yang H.P."/>
            <person name="Yang S.P."/>
            <person name="Yorke J.A."/>
            <person name="Yoshida K."/>
            <person name="Zdobnov E."/>
            <person name="Zhang P."/>
            <person name="Zhang Y."/>
            <person name="Zimin A.V."/>
            <person name="Baldwin J."/>
            <person name="Abdouelleil A."/>
            <person name="Abdulkadir J."/>
            <person name="Abebe A."/>
            <person name="Abera B."/>
            <person name="Abreu J."/>
            <person name="Acer S.C."/>
            <person name="Aftuck L."/>
            <person name="Alexander A."/>
            <person name="An P."/>
            <person name="Anderson E."/>
            <person name="Anderson S."/>
            <person name="Arachi H."/>
            <person name="Azer M."/>
            <person name="Bachantsang P."/>
            <person name="Barry A."/>
            <person name="Bayul T."/>
            <person name="Berlin A."/>
            <person name="Bessette D."/>
            <person name="Bloom T."/>
            <person name="Blye J."/>
            <person name="Boguslavskiy L."/>
            <person name="Bonnet C."/>
            <person name="Boukhgalter B."/>
            <person name="Bourzgui I."/>
            <person name="Brown A."/>
            <person name="Cahill P."/>
            <person name="Channer S."/>
            <person name="Cheshatsang Y."/>
            <person name="Chuda L."/>
            <person name="Citroen M."/>
            <person name="Collymore A."/>
            <person name="Cooke P."/>
            <person name="Costello M."/>
            <person name="D'Aco K."/>
            <person name="Daza R."/>
            <person name="De Haan G."/>
            <person name="DeGray S."/>
            <person name="DeMaso C."/>
            <person name="Dhargay N."/>
            <person name="Dooley K."/>
            <person name="Dooley E."/>
            <person name="Doricent M."/>
            <person name="Dorje P."/>
            <person name="Dorjee K."/>
            <person name="Dupes A."/>
            <person name="Elong R."/>
            <person name="Falk J."/>
            <person name="Farina A."/>
            <person name="Faro S."/>
            <person name="Ferguson D."/>
            <person name="Fisher S."/>
            <person name="Foley C.D."/>
            <person name="Franke A."/>
            <person name="Friedrich D."/>
            <person name="Gadbois L."/>
            <person name="Gearin G."/>
            <person name="Gearin C.R."/>
            <person name="Giannoukos G."/>
            <person name="Goode T."/>
            <person name="Graham J."/>
            <person name="Grandbois E."/>
            <person name="Grewal S."/>
            <person name="Gyaltsen K."/>
            <person name="Hafez N."/>
            <person name="Hagos B."/>
            <person name="Hall J."/>
            <person name="Henson C."/>
            <person name="Hollinger A."/>
            <person name="Honan T."/>
            <person name="Huard M.D."/>
            <person name="Hughes L."/>
            <person name="Hurhula B."/>
            <person name="Husby M.E."/>
            <person name="Kamat A."/>
            <person name="Kanga B."/>
            <person name="Kashin S."/>
            <person name="Khazanovich D."/>
            <person name="Kisner P."/>
            <person name="Lance K."/>
            <person name="Lara M."/>
            <person name="Lee W."/>
            <person name="Lennon N."/>
            <person name="Letendre F."/>
            <person name="LeVine R."/>
            <person name="Lipovsky A."/>
            <person name="Liu X."/>
            <person name="Liu J."/>
            <person name="Liu S."/>
            <person name="Lokyitsang T."/>
            <person name="Lokyitsang Y."/>
            <person name="Lubonja R."/>
            <person name="Lui A."/>
            <person name="MacDonald P."/>
            <person name="Magnisalis V."/>
            <person name="Maru K."/>
            <person name="Matthews C."/>
            <person name="McCusker W."/>
            <person name="McDonough S."/>
            <person name="Mehta T."/>
            <person name="Meldrim J."/>
            <person name="Meneus L."/>
            <person name="Mihai O."/>
            <person name="Mihalev A."/>
            <person name="Mihova T."/>
            <person name="Mittelman R."/>
            <person name="Mlenga V."/>
            <person name="Montmayeur A."/>
            <person name="Mulrain L."/>
            <person name="Navidi A."/>
            <person name="Naylor J."/>
            <person name="Negash T."/>
            <person name="Nguyen T."/>
            <person name="Nguyen N."/>
            <person name="Nicol R."/>
            <person name="Norbu C."/>
            <person name="Norbu N."/>
            <person name="Novod N."/>
            <person name="O'Neill B."/>
            <person name="Osman S."/>
            <person name="Markiewicz E."/>
            <person name="Oyono O.L."/>
            <person name="Patti C."/>
            <person name="Phunkhang P."/>
            <person name="Pierre F."/>
            <person name="Priest M."/>
            <person name="Raghuraman S."/>
            <person name="Rege F."/>
            <person name="Reyes R."/>
            <person name="Rise C."/>
            <person name="Rogov P."/>
            <person name="Ross K."/>
            <person name="Ryan E."/>
            <person name="Settipalli S."/>
            <person name="Shea T."/>
            <person name="Sherpa N."/>
            <person name="Shi L."/>
            <person name="Shih D."/>
            <person name="Sparrow T."/>
            <person name="Spaulding J."/>
            <person name="Stalker J."/>
            <person name="Stange-Thomann N."/>
            <person name="Stavropoulos S."/>
            <person name="Stone C."/>
            <person name="Strader C."/>
            <person name="Tesfaye S."/>
            <person name="Thomson T."/>
            <person name="Thoulutsang Y."/>
            <person name="Thoulutsang D."/>
            <person name="Topham K."/>
            <person name="Topping I."/>
            <person name="Tsamla T."/>
            <person name="Vassiliev H."/>
            <person name="Vo A."/>
            <person name="Wangchuk T."/>
            <person name="Wangdi T."/>
            <person name="Weiand M."/>
            <person name="Wilkinson J."/>
            <person name="Wilson A."/>
            <person name="Yadav S."/>
            <person name="Young G."/>
            <person name="Yu Q."/>
            <person name="Zembek L."/>
            <person name="Zhong D."/>
            <person name="Zimmer A."/>
            <person name="Zwirko Z."/>
            <person name="Jaffe D.B."/>
            <person name="Alvarez P."/>
            <person name="Brockman W."/>
            <person name="Butler J."/>
            <person name="Chin C."/>
            <person name="Gnerre S."/>
            <person name="Grabherr M."/>
            <person name="Kleber M."/>
            <person name="Mauceli E."/>
            <person name="MacCallum I."/>
        </authorList>
    </citation>
    <scope>NUCLEOTIDE SEQUENCE [LARGE SCALE GENOMIC DNA]</scope>
    <source>
        <strain evidence="3">MSH-3 / Tucson 14011-0111.49</strain>
    </source>
</reference>
<dbReference type="Proteomes" id="UP000008744">
    <property type="component" value="Unassembled WGS sequence"/>
</dbReference>
<evidence type="ECO:0000313" key="3">
    <source>
        <dbReference type="Proteomes" id="UP000008744"/>
    </source>
</evidence>
<dbReference type="EMBL" id="CH479195">
    <property type="protein sequence ID" value="EDW27281.1"/>
    <property type="molecule type" value="Genomic_DNA"/>
</dbReference>
<dbReference type="AlphaFoldDB" id="B4GWV4"/>
<protein>
    <submittedName>
        <fullName evidence="2">GL21203</fullName>
    </submittedName>
</protein>
<keyword evidence="1" id="KW-0472">Membrane</keyword>